<dbReference type="NCBIfam" id="TIGR01326">
    <property type="entry name" value="OAH_OAS_sulfhy"/>
    <property type="match status" value="1"/>
</dbReference>
<feature type="modified residue" description="N6-(pyridoxal phosphate)lysine" evidence="5">
    <location>
        <position position="221"/>
    </location>
</feature>
<evidence type="ECO:0000256" key="2">
    <source>
        <dbReference type="ARBA" id="ARBA00009077"/>
    </source>
</evidence>
<dbReference type="AlphaFoldDB" id="A0AAW9HRD0"/>
<dbReference type="GO" id="GO:0005737">
    <property type="term" value="C:cytoplasm"/>
    <property type="evidence" value="ECO:0007669"/>
    <property type="project" value="TreeGrafter"/>
</dbReference>
<dbReference type="Gene3D" id="3.40.640.10">
    <property type="entry name" value="Type I PLP-dependent aspartate aminotransferase-like (Major domain)"/>
    <property type="match status" value="1"/>
</dbReference>
<dbReference type="InterPro" id="IPR015421">
    <property type="entry name" value="PyrdxlP-dep_Trfase_major"/>
</dbReference>
<organism evidence="7 10">
    <name type="scientific">Actinotignum timonense</name>
    <dbReference type="NCBI Taxonomy" id="1870995"/>
    <lineage>
        <taxon>Bacteria</taxon>
        <taxon>Bacillati</taxon>
        <taxon>Actinomycetota</taxon>
        <taxon>Actinomycetes</taxon>
        <taxon>Actinomycetales</taxon>
        <taxon>Actinomycetaceae</taxon>
        <taxon>Actinotignum</taxon>
    </lineage>
</organism>
<evidence type="ECO:0000256" key="6">
    <source>
        <dbReference type="RuleBase" id="RU362118"/>
    </source>
</evidence>
<dbReference type="Proteomes" id="UP001284901">
    <property type="component" value="Unassembled WGS sequence"/>
</dbReference>
<dbReference type="PANTHER" id="PTHR43797:SF2">
    <property type="entry name" value="HOMOCYSTEINE_CYSTEINE SYNTHASE"/>
    <property type="match status" value="1"/>
</dbReference>
<dbReference type="Proteomes" id="UP001288320">
    <property type="component" value="Unassembled WGS sequence"/>
</dbReference>
<comment type="similarity">
    <text evidence="2 6">Belongs to the trans-sulfuration enzymes family.</text>
</comment>
<dbReference type="EMBL" id="JAWNFV010000024">
    <property type="protein sequence ID" value="MDY5141428.1"/>
    <property type="molecule type" value="Genomic_DNA"/>
</dbReference>
<evidence type="ECO:0000313" key="9">
    <source>
        <dbReference type="Proteomes" id="UP001284901"/>
    </source>
</evidence>
<dbReference type="SUPFAM" id="SSF53383">
    <property type="entry name" value="PLP-dependent transferases"/>
    <property type="match status" value="1"/>
</dbReference>
<dbReference type="GO" id="GO:0071269">
    <property type="term" value="P:L-homocysteine biosynthetic process"/>
    <property type="evidence" value="ECO:0007669"/>
    <property type="project" value="TreeGrafter"/>
</dbReference>
<dbReference type="Pfam" id="PF01053">
    <property type="entry name" value="Cys_Met_Meta_PP"/>
    <property type="match status" value="1"/>
</dbReference>
<dbReference type="InterPro" id="IPR015422">
    <property type="entry name" value="PyrdxlP-dep_Trfase_small"/>
</dbReference>
<keyword evidence="3" id="KW-0808">Transferase</keyword>
<evidence type="ECO:0000313" key="7">
    <source>
        <dbReference type="EMBL" id="MDY5141428.1"/>
    </source>
</evidence>
<evidence type="ECO:0000256" key="3">
    <source>
        <dbReference type="ARBA" id="ARBA00022679"/>
    </source>
</evidence>
<dbReference type="GO" id="GO:0030170">
    <property type="term" value="F:pyridoxal phosphate binding"/>
    <property type="evidence" value="ECO:0007669"/>
    <property type="project" value="InterPro"/>
</dbReference>
<reference evidence="7 9" key="1">
    <citation type="submission" date="2023-10" db="EMBL/GenBank/DDBJ databases">
        <title>Whole Genome based description of the genera Actinobaculum and Actinotignum reveals a complex phylogenetic relationship within the species included in the genus Actinotignum.</title>
        <authorList>
            <person name="Jensen C.S."/>
            <person name="Dargis R."/>
            <person name="Kemp M."/>
            <person name="Christensen J.J."/>
        </authorList>
    </citation>
    <scope>NUCLEOTIDE SEQUENCE</scope>
    <source>
        <strain evidence="8 9">SLA_B089</strain>
        <strain evidence="7">SLA_B245</strain>
    </source>
</reference>
<evidence type="ECO:0000256" key="4">
    <source>
        <dbReference type="ARBA" id="ARBA00022898"/>
    </source>
</evidence>
<evidence type="ECO:0000313" key="10">
    <source>
        <dbReference type="Proteomes" id="UP001288320"/>
    </source>
</evidence>
<dbReference type="InterPro" id="IPR006235">
    <property type="entry name" value="OAc-hSer/O-AcSer_sulfhydrylase"/>
</dbReference>
<dbReference type="RefSeq" id="WP_087069947.1">
    <property type="nucleotide sequence ID" value="NZ_CAUPFC010000017.1"/>
</dbReference>
<dbReference type="PIRSF" id="PIRSF001434">
    <property type="entry name" value="CGS"/>
    <property type="match status" value="1"/>
</dbReference>
<evidence type="ECO:0000256" key="1">
    <source>
        <dbReference type="ARBA" id="ARBA00001933"/>
    </source>
</evidence>
<name>A0AAW9HRD0_9ACTO</name>
<dbReference type="GO" id="GO:0003961">
    <property type="term" value="F:O-acetylhomoserine aminocarboxypropyltransferase activity"/>
    <property type="evidence" value="ECO:0007669"/>
    <property type="project" value="TreeGrafter"/>
</dbReference>
<dbReference type="InterPro" id="IPR015424">
    <property type="entry name" value="PyrdxlP-dep_Trfase"/>
</dbReference>
<gene>
    <name evidence="7" type="ORF">R6G74_08935</name>
    <name evidence="8" type="ORF">R6P33_01830</name>
</gene>
<proteinExistence type="inferred from homology"/>
<dbReference type="InterPro" id="IPR000277">
    <property type="entry name" value="Cys/Met-Metab_PyrdxlP-dep_enz"/>
</dbReference>
<dbReference type="InterPro" id="IPR054542">
    <property type="entry name" value="Cys_met_metab_PP"/>
</dbReference>
<dbReference type="CDD" id="cd00614">
    <property type="entry name" value="CGS_like"/>
    <property type="match status" value="1"/>
</dbReference>
<keyword evidence="4 5" id="KW-0663">Pyridoxal phosphate</keyword>
<evidence type="ECO:0000313" key="8">
    <source>
        <dbReference type="EMBL" id="MDY5145763.1"/>
    </source>
</evidence>
<keyword evidence="7" id="KW-0032">Aminotransferase</keyword>
<dbReference type="PANTHER" id="PTHR43797">
    <property type="entry name" value="HOMOCYSTEINE/CYSTEINE SYNTHASE"/>
    <property type="match status" value="1"/>
</dbReference>
<comment type="cofactor">
    <cofactor evidence="1 6">
        <name>pyridoxal 5'-phosphate</name>
        <dbReference type="ChEBI" id="CHEBI:597326"/>
    </cofactor>
</comment>
<dbReference type="GO" id="GO:0004124">
    <property type="term" value="F:cysteine synthase activity"/>
    <property type="evidence" value="ECO:0007669"/>
    <property type="project" value="TreeGrafter"/>
</dbReference>
<protein>
    <submittedName>
        <fullName evidence="7">Aminotransferase class I/II-fold pyridoxal phosphate-dependent enzyme</fullName>
    </submittedName>
</protein>
<dbReference type="EMBL" id="JAWNFY010000004">
    <property type="protein sequence ID" value="MDY5145763.1"/>
    <property type="molecule type" value="Genomic_DNA"/>
</dbReference>
<dbReference type="FunFam" id="3.40.640.10:FF:000035">
    <property type="entry name" value="O-succinylhomoserine sulfhydrylase"/>
    <property type="match status" value="1"/>
</dbReference>
<evidence type="ECO:0000256" key="5">
    <source>
        <dbReference type="PIRSR" id="PIRSR001434-2"/>
    </source>
</evidence>
<keyword evidence="9" id="KW-1185">Reference proteome</keyword>
<dbReference type="GeneID" id="92813532"/>
<accession>A0AAW9HRD0</accession>
<dbReference type="GO" id="GO:0019346">
    <property type="term" value="P:transsulfuration"/>
    <property type="evidence" value="ECO:0007669"/>
    <property type="project" value="InterPro"/>
</dbReference>
<dbReference type="Gene3D" id="3.90.1150.10">
    <property type="entry name" value="Aspartate Aminotransferase, domain 1"/>
    <property type="match status" value="1"/>
</dbReference>
<dbReference type="PROSITE" id="PS00868">
    <property type="entry name" value="CYS_MET_METAB_PP"/>
    <property type="match status" value="1"/>
</dbReference>
<dbReference type="GO" id="GO:0008483">
    <property type="term" value="F:transaminase activity"/>
    <property type="evidence" value="ECO:0007669"/>
    <property type="project" value="UniProtKB-KW"/>
</dbReference>
<comment type="caution">
    <text evidence="7">The sequence shown here is derived from an EMBL/GenBank/DDBJ whole genome shotgun (WGS) entry which is preliminary data.</text>
</comment>
<sequence length="438" mass="46672">MSENQNSQHIAATPEALHFDTLQVHAGQVLDSDHGARALPIFQTTSYVFKDNEQARGRFALTDPGMIYTRITNPTQGAVEERISALYGGTGGLLLASGSAAIFYAVTNVAQAGDNIVSSDSLYGGTYNQFKHVLKNFGIEARFVENPADPANWEALIDENTKALYGETIPNPKQDILDIEALAKLAHSHDIPLIVDNTIGTPANVNPFDFGADVVVDSATKFLGGHGTSIAGSVVERAGFNWKNGKFPGFHGVDESYHGIVWGDLPGAPFTTRIRATLLRDTGAAISPFNAFLIGLGLETLSLRIDRHLSNTRAVAEFLAEHPGINSVNWAGLPDNPYHELAAKYAPKGPGSVFTVEVAGGFEKAAAFVESLHLFSNLANIGDAKSLVVHPASTTHSQLTAEELAANGISPATVRLSIGIEDPRDLIADIRQGLESIA</sequence>
<dbReference type="GO" id="GO:0006535">
    <property type="term" value="P:cysteine biosynthetic process from serine"/>
    <property type="evidence" value="ECO:0007669"/>
    <property type="project" value="TreeGrafter"/>
</dbReference>